<evidence type="ECO:0000313" key="1">
    <source>
        <dbReference type="EMBL" id="SDF12416.1"/>
    </source>
</evidence>
<keyword evidence="2" id="KW-1185">Reference proteome</keyword>
<organism evidence="1 2">
    <name type="scientific">Limimaricola pyoseonensis</name>
    <dbReference type="NCBI Taxonomy" id="521013"/>
    <lineage>
        <taxon>Bacteria</taxon>
        <taxon>Pseudomonadati</taxon>
        <taxon>Pseudomonadota</taxon>
        <taxon>Alphaproteobacteria</taxon>
        <taxon>Rhodobacterales</taxon>
        <taxon>Paracoccaceae</taxon>
        <taxon>Limimaricola</taxon>
    </lineage>
</organism>
<accession>A0A1G7IIQ3</accession>
<dbReference type="STRING" id="521013.SAMN04488567_3478"/>
<dbReference type="InterPro" id="IPR013024">
    <property type="entry name" value="GGCT-like"/>
</dbReference>
<reference evidence="2" key="1">
    <citation type="submission" date="2016-10" db="EMBL/GenBank/DDBJ databases">
        <authorList>
            <person name="Varghese N."/>
            <person name="Submissions S."/>
        </authorList>
    </citation>
    <scope>NUCLEOTIDE SEQUENCE [LARGE SCALE GENOMIC DNA]</scope>
    <source>
        <strain evidence="2">DSM 21424</strain>
    </source>
</reference>
<dbReference type="Gene3D" id="3.10.490.10">
    <property type="entry name" value="Gamma-glutamyl cyclotransferase-like"/>
    <property type="match status" value="1"/>
</dbReference>
<sequence>MRANGLAPYALGMTPRPHFFGYGSLVNRSTHDFVEAHPAKARGWRRTWCLTGHRDHAFLSVVRDVATTIEGLMAHVPGGDWAALDAREAGYARVRACDDVDHAVADPVEVAIYSVVPGRWPVKERMPILLSYLDVVLQGFLREFGEVGAQRFFETTDGWEVGIVNDRAAPLYPRHRVLSAEERDFVDGAIAIRGLRVEAL</sequence>
<dbReference type="Proteomes" id="UP000198922">
    <property type="component" value="Unassembled WGS sequence"/>
</dbReference>
<dbReference type="CDD" id="cd06661">
    <property type="entry name" value="GGCT_like"/>
    <property type="match status" value="1"/>
</dbReference>
<evidence type="ECO:0000313" key="2">
    <source>
        <dbReference type="Proteomes" id="UP000198922"/>
    </source>
</evidence>
<dbReference type="AlphaFoldDB" id="A0A1G7IIQ3"/>
<name>A0A1G7IIQ3_9RHOB</name>
<proteinExistence type="predicted"/>
<gene>
    <name evidence="1" type="ORF">SAMN04488567_3478</name>
</gene>
<dbReference type="EMBL" id="FNAT01000007">
    <property type="protein sequence ID" value="SDF12416.1"/>
    <property type="molecule type" value="Genomic_DNA"/>
</dbReference>
<dbReference type="SUPFAM" id="SSF110857">
    <property type="entry name" value="Gamma-glutamyl cyclotransferase-like"/>
    <property type="match status" value="1"/>
</dbReference>
<dbReference type="InterPro" id="IPR036568">
    <property type="entry name" value="GGCT-like_sf"/>
</dbReference>
<protein>
    <submittedName>
        <fullName evidence="1">ChaC-like protein</fullName>
    </submittedName>
</protein>